<evidence type="ECO:0000256" key="1">
    <source>
        <dbReference type="SAM" id="Phobius"/>
    </source>
</evidence>
<comment type="caution">
    <text evidence="3">The sequence shown here is derived from an EMBL/GenBank/DDBJ whole genome shotgun (WGS) entry which is preliminary data.</text>
</comment>
<evidence type="ECO:0000313" key="4">
    <source>
        <dbReference type="Proteomes" id="UP000549394"/>
    </source>
</evidence>
<dbReference type="Proteomes" id="UP000549394">
    <property type="component" value="Unassembled WGS sequence"/>
</dbReference>
<evidence type="ECO:0000313" key="3">
    <source>
        <dbReference type="EMBL" id="CAD5119144.1"/>
    </source>
</evidence>
<keyword evidence="1" id="KW-0812">Transmembrane</keyword>
<keyword evidence="4" id="KW-1185">Reference proteome</keyword>
<keyword evidence="2" id="KW-0732">Signal</keyword>
<feature type="chain" id="PRO_5029565891" evidence="2">
    <location>
        <begin position="17"/>
        <end position="206"/>
    </location>
</feature>
<proteinExistence type="predicted"/>
<feature type="transmembrane region" description="Helical" evidence="1">
    <location>
        <begin position="126"/>
        <end position="147"/>
    </location>
</feature>
<evidence type="ECO:0000256" key="2">
    <source>
        <dbReference type="SAM" id="SignalP"/>
    </source>
</evidence>
<dbReference type="AlphaFoldDB" id="A0A7I8VTU8"/>
<protein>
    <submittedName>
        <fullName evidence="3">Uncharacterized protein</fullName>
    </submittedName>
</protein>
<feature type="signal peptide" evidence="2">
    <location>
        <begin position="1"/>
        <end position="16"/>
    </location>
</feature>
<sequence length="206" mass="23244">MDWLILFSVVLSCSLADETIEVGSPEQGTSFLIINWRIPANSSAPHPRSPYVLLSYRPVDSQVTSFLPSMPFATESVKIDQLHSEIEYEVCVTASEDRLINLTVTKHLDYGCGKFRTIPLIRGDNLLSACLVIAFFLFLILAAICCWRVHAWKISRKSEEHEEIVDEQNIETYESSPALGRNRAFLDNPDIPYITTPPPIPKSIYV</sequence>
<accession>A0A7I8VTU8</accession>
<keyword evidence="1" id="KW-1133">Transmembrane helix</keyword>
<organism evidence="3 4">
    <name type="scientific">Dimorphilus gyrociliatus</name>
    <dbReference type="NCBI Taxonomy" id="2664684"/>
    <lineage>
        <taxon>Eukaryota</taxon>
        <taxon>Metazoa</taxon>
        <taxon>Spiralia</taxon>
        <taxon>Lophotrochozoa</taxon>
        <taxon>Annelida</taxon>
        <taxon>Polychaeta</taxon>
        <taxon>Polychaeta incertae sedis</taxon>
        <taxon>Dinophilidae</taxon>
        <taxon>Dimorphilus</taxon>
    </lineage>
</organism>
<reference evidence="3 4" key="1">
    <citation type="submission" date="2020-08" db="EMBL/GenBank/DDBJ databases">
        <authorList>
            <person name="Hejnol A."/>
        </authorList>
    </citation>
    <scope>NUCLEOTIDE SEQUENCE [LARGE SCALE GENOMIC DNA]</scope>
</reference>
<dbReference type="EMBL" id="CAJFCJ010000009">
    <property type="protein sequence ID" value="CAD5119144.1"/>
    <property type="molecule type" value="Genomic_DNA"/>
</dbReference>
<keyword evidence="1" id="KW-0472">Membrane</keyword>
<name>A0A7I8VTU8_9ANNE</name>
<gene>
    <name evidence="3" type="ORF">DGYR_LOCUS7429</name>
</gene>